<dbReference type="Proteomes" id="UP000316238">
    <property type="component" value="Unassembled WGS sequence"/>
</dbReference>
<gene>
    <name evidence="1" type="ORF">CDV28_102192</name>
</gene>
<comment type="caution">
    <text evidence="1">The sequence shown here is derived from an EMBL/GenBank/DDBJ whole genome shotgun (WGS) entry which is preliminary data.</text>
</comment>
<protein>
    <submittedName>
        <fullName evidence="1">Uncharacterized protein</fullName>
    </submittedName>
</protein>
<dbReference type="AlphaFoldDB" id="A0A521G4W4"/>
<reference evidence="1" key="1">
    <citation type="submission" date="2017-07" db="EMBL/GenBank/DDBJ databases">
        <title>The cable genome - Insights into the physiology and evolution of filamentous bacteria capable of sulfide oxidation via long distance electron transfer.</title>
        <authorList>
            <person name="Thorup C."/>
            <person name="Bjerg J.T."/>
            <person name="Schreiber L."/>
            <person name="Nielsen L.P."/>
            <person name="Kjeldsen K.U."/>
            <person name="Boesen T."/>
            <person name="Boggild A."/>
            <person name="Meysman F."/>
            <person name="Geelhoed J."/>
            <person name="Schramm A."/>
        </authorList>
    </citation>
    <scope>NUCLEOTIDE SEQUENCE [LARGE SCALE GENOMIC DNA]</scope>
    <source>
        <strain evidence="1">GS</strain>
    </source>
</reference>
<dbReference type="EMBL" id="NQJD01000002">
    <property type="protein sequence ID" value="TAA76064.1"/>
    <property type="molecule type" value="Genomic_DNA"/>
</dbReference>
<organism evidence="1 2">
    <name type="scientific">Candidatus Electronema aureum</name>
    <dbReference type="NCBI Taxonomy" id="2005002"/>
    <lineage>
        <taxon>Bacteria</taxon>
        <taxon>Pseudomonadati</taxon>
        <taxon>Thermodesulfobacteriota</taxon>
        <taxon>Desulfobulbia</taxon>
        <taxon>Desulfobulbales</taxon>
        <taxon>Desulfobulbaceae</taxon>
        <taxon>Candidatus Electronema</taxon>
    </lineage>
</organism>
<sequence>MNVKAAVKLAKEYVLDLFNEENLTNLGLEEVDFDDRAGEWIVTLGFSRPWDEPRNTLASLAQASTPHRSYKIVRIDNTTEEVKMVKNREAPSEVPF</sequence>
<evidence type="ECO:0000313" key="1">
    <source>
        <dbReference type="EMBL" id="TAA76064.1"/>
    </source>
</evidence>
<keyword evidence="2" id="KW-1185">Reference proteome</keyword>
<name>A0A521G4W4_9BACT</name>
<accession>A0A521G4W4</accession>
<evidence type="ECO:0000313" key="2">
    <source>
        <dbReference type="Proteomes" id="UP000316238"/>
    </source>
</evidence>
<proteinExistence type="predicted"/>